<comment type="subcellular location">
    <subcellularLocation>
        <location evidence="1">Nucleus inner membrane</location>
        <topology evidence="1">Multi-pass membrane protein</topology>
        <orientation evidence="1">Nucleoplasmic side</orientation>
    </subcellularLocation>
</comment>
<feature type="transmembrane region" description="Helical" evidence="8">
    <location>
        <begin position="265"/>
        <end position="282"/>
    </location>
</feature>
<feature type="chain" id="PRO_5018257036" evidence="9">
    <location>
        <begin position="26"/>
        <end position="405"/>
    </location>
</feature>
<organism evidence="10 11">
    <name type="scientific">Brachionus plicatilis</name>
    <name type="common">Marine rotifer</name>
    <name type="synonym">Brachionus muelleri</name>
    <dbReference type="NCBI Taxonomy" id="10195"/>
    <lineage>
        <taxon>Eukaryota</taxon>
        <taxon>Metazoa</taxon>
        <taxon>Spiralia</taxon>
        <taxon>Gnathifera</taxon>
        <taxon>Rotifera</taxon>
        <taxon>Eurotatoria</taxon>
        <taxon>Monogononta</taxon>
        <taxon>Pseudotrocha</taxon>
        <taxon>Ploima</taxon>
        <taxon>Brachionidae</taxon>
        <taxon>Brachionus</taxon>
    </lineage>
</organism>
<evidence type="ECO:0000256" key="7">
    <source>
        <dbReference type="ARBA" id="ARBA00023242"/>
    </source>
</evidence>
<evidence type="ECO:0000313" key="10">
    <source>
        <dbReference type="EMBL" id="RNA37485.1"/>
    </source>
</evidence>
<keyword evidence="6 8" id="KW-0472">Membrane</keyword>
<dbReference type="InterPro" id="IPR019358">
    <property type="entry name" value="NEMP_fam"/>
</dbReference>
<feature type="transmembrane region" description="Helical" evidence="8">
    <location>
        <begin position="141"/>
        <end position="162"/>
    </location>
</feature>
<evidence type="ECO:0000256" key="8">
    <source>
        <dbReference type="SAM" id="Phobius"/>
    </source>
</evidence>
<reference evidence="10 11" key="1">
    <citation type="journal article" date="2018" name="Sci. Rep.">
        <title>Genomic signatures of local adaptation to the degree of environmental predictability in rotifers.</title>
        <authorList>
            <person name="Franch-Gras L."/>
            <person name="Hahn C."/>
            <person name="Garcia-Roger E.M."/>
            <person name="Carmona M.J."/>
            <person name="Serra M."/>
            <person name="Gomez A."/>
        </authorList>
    </citation>
    <scope>NUCLEOTIDE SEQUENCE [LARGE SCALE GENOMIC DNA]</scope>
    <source>
        <strain evidence="10">HYR1</strain>
    </source>
</reference>
<evidence type="ECO:0000256" key="3">
    <source>
        <dbReference type="ARBA" id="ARBA00022692"/>
    </source>
</evidence>
<gene>
    <name evidence="10" type="ORF">BpHYR1_005120</name>
</gene>
<dbReference type="OrthoDB" id="509138at2759"/>
<dbReference type="Pfam" id="PF10225">
    <property type="entry name" value="NEMP"/>
    <property type="match status" value="1"/>
</dbReference>
<evidence type="ECO:0000256" key="4">
    <source>
        <dbReference type="ARBA" id="ARBA00022729"/>
    </source>
</evidence>
<dbReference type="STRING" id="10195.A0A3M7SP52"/>
<sequence>MKLAESKIWSLVVILFCSILENVLSNPQIEYLGMDKRKFADSVSQSLIISIRPHKKTFSKIWSTAQLVIKSEKPCKIYEDFNLTSLSNSENKFPVLSTILSKLKSFQESSEYSCQYVFYLPMFKNYSAKIEIDGPLEVEYLFTYIDIKLVTFCLLGVLLFYTSSKLSRNEVFQYFSGMSLGIVGSLILLLIIIIRFIPRKKIATMAFLTGSSFFLYLVRWVYFNFKNLTESFQLYILLYLFTAGVISAAYCYYRGPVKNERGINIINLILKFLSMILIYLGASNNQFSISLIISFLIVNFVYKCRYFKNFALINQIKFKYFPEKRRLLTQDEFIRQGEEYTIKALNELRDFCRSPECDAWKTIRKISQPGKFSNFIEDTSYHLSDEEIIEYESYSISNDLIDDDD</sequence>
<dbReference type="PANTHER" id="PTHR13598">
    <property type="entry name" value="AT07567P-RELATED"/>
    <property type="match status" value="1"/>
</dbReference>
<keyword evidence="3 8" id="KW-0812">Transmembrane</keyword>
<keyword evidence="4 9" id="KW-0732">Signal</keyword>
<comment type="similarity">
    <text evidence="2">Belongs to the NEMP family.</text>
</comment>
<dbReference type="GO" id="GO:0005637">
    <property type="term" value="C:nuclear inner membrane"/>
    <property type="evidence" value="ECO:0007669"/>
    <property type="project" value="UniProtKB-SubCell"/>
</dbReference>
<dbReference type="Proteomes" id="UP000276133">
    <property type="component" value="Unassembled WGS sequence"/>
</dbReference>
<evidence type="ECO:0000256" key="5">
    <source>
        <dbReference type="ARBA" id="ARBA00022989"/>
    </source>
</evidence>
<keyword evidence="7" id="KW-0539">Nucleus</keyword>
<evidence type="ECO:0000256" key="9">
    <source>
        <dbReference type="SAM" id="SignalP"/>
    </source>
</evidence>
<evidence type="ECO:0000313" key="11">
    <source>
        <dbReference type="Proteomes" id="UP000276133"/>
    </source>
</evidence>
<feature type="transmembrane region" description="Helical" evidence="8">
    <location>
        <begin position="204"/>
        <end position="222"/>
    </location>
</feature>
<keyword evidence="5 8" id="KW-1133">Transmembrane helix</keyword>
<feature type="transmembrane region" description="Helical" evidence="8">
    <location>
        <begin position="288"/>
        <end position="307"/>
    </location>
</feature>
<evidence type="ECO:0000256" key="2">
    <source>
        <dbReference type="ARBA" id="ARBA00005748"/>
    </source>
</evidence>
<evidence type="ECO:0000256" key="1">
    <source>
        <dbReference type="ARBA" id="ARBA00004575"/>
    </source>
</evidence>
<feature type="transmembrane region" description="Helical" evidence="8">
    <location>
        <begin position="174"/>
        <end position="197"/>
    </location>
</feature>
<dbReference type="AlphaFoldDB" id="A0A3M7SP52"/>
<keyword evidence="11" id="KW-1185">Reference proteome</keyword>
<dbReference type="PANTHER" id="PTHR13598:SF1">
    <property type="entry name" value="AT07567P-RELATED"/>
    <property type="match status" value="1"/>
</dbReference>
<evidence type="ECO:0000256" key="6">
    <source>
        <dbReference type="ARBA" id="ARBA00023136"/>
    </source>
</evidence>
<name>A0A3M7SP52_BRAPC</name>
<dbReference type="EMBL" id="REGN01001038">
    <property type="protein sequence ID" value="RNA37485.1"/>
    <property type="molecule type" value="Genomic_DNA"/>
</dbReference>
<feature type="signal peptide" evidence="9">
    <location>
        <begin position="1"/>
        <end position="25"/>
    </location>
</feature>
<feature type="transmembrane region" description="Helical" evidence="8">
    <location>
        <begin position="234"/>
        <end position="253"/>
    </location>
</feature>
<accession>A0A3M7SP52</accession>
<proteinExistence type="inferred from homology"/>
<protein>
    <submittedName>
        <fullName evidence="10">Transmembrane protein-like</fullName>
    </submittedName>
</protein>
<comment type="caution">
    <text evidence="10">The sequence shown here is derived from an EMBL/GenBank/DDBJ whole genome shotgun (WGS) entry which is preliminary data.</text>
</comment>